<dbReference type="HAMAP" id="MF_01658">
    <property type="entry name" value="COQ7"/>
    <property type="match status" value="1"/>
</dbReference>
<evidence type="ECO:0000256" key="4">
    <source>
        <dbReference type="ARBA" id="ARBA00022723"/>
    </source>
</evidence>
<comment type="similarity">
    <text evidence="9">Belongs to the COQ7 family.</text>
</comment>
<protein>
    <recommendedName>
        <fullName evidence="9">3-demethoxyubiquinol 3-hydroxylase</fullName>
        <shortName evidence="9">DMQ hydroxylase</shortName>
        <ecNumber evidence="9">1.14.99.60</ecNumber>
    </recommendedName>
    <alternativeName>
        <fullName evidence="9">2-nonaprenyl-3-methyl-6-methoxy-1,4-benzoquinol hydroxylase</fullName>
    </alternativeName>
</protein>
<keyword evidence="5 9" id="KW-0560">Oxidoreductase</keyword>
<evidence type="ECO:0000256" key="5">
    <source>
        <dbReference type="ARBA" id="ARBA00023002"/>
    </source>
</evidence>
<dbReference type="GO" id="GO:0006744">
    <property type="term" value="P:ubiquinone biosynthetic process"/>
    <property type="evidence" value="ECO:0007669"/>
    <property type="project" value="UniProtKB-UniRule"/>
</dbReference>
<keyword evidence="2 9" id="KW-1003">Cell membrane</keyword>
<feature type="binding site" evidence="9">
    <location>
        <position position="177"/>
    </location>
    <ligand>
        <name>Fe cation</name>
        <dbReference type="ChEBI" id="CHEBI:24875"/>
        <label>2</label>
    </ligand>
</feature>
<feature type="binding site" evidence="9">
    <location>
        <position position="63"/>
    </location>
    <ligand>
        <name>Fe cation</name>
        <dbReference type="ChEBI" id="CHEBI:24875"/>
        <label>1</label>
    </ligand>
</feature>
<dbReference type="UniPathway" id="UPA00232"/>
<evidence type="ECO:0000256" key="1">
    <source>
        <dbReference type="ARBA" id="ARBA00004749"/>
    </source>
</evidence>
<keyword evidence="8 9" id="KW-0472">Membrane</keyword>
<evidence type="ECO:0000256" key="10">
    <source>
        <dbReference type="SAM" id="MobiDB-lite"/>
    </source>
</evidence>
<keyword evidence="11" id="KW-0830">Ubiquinone</keyword>
<dbReference type="PANTHER" id="PTHR11237">
    <property type="entry name" value="COENZYME Q10 BIOSYNTHESIS PROTEIN 7"/>
    <property type="match status" value="1"/>
</dbReference>
<comment type="subcellular location">
    <subcellularLocation>
        <location evidence="9">Cell membrane</location>
        <topology evidence="9">Peripheral membrane protein</topology>
    </subcellularLocation>
</comment>
<keyword evidence="4 9" id="KW-0479">Metal-binding</keyword>
<reference evidence="12" key="1">
    <citation type="submission" date="2017-08" db="EMBL/GenBank/DDBJ databases">
        <title>A dynamic microbial community with high functional redundancy inhabits the cold, oxic subseafloor aquifer.</title>
        <authorList>
            <person name="Tully B.J."/>
            <person name="Wheat C.G."/>
            <person name="Glazer B.T."/>
            <person name="Huber J.A."/>
        </authorList>
    </citation>
    <scope>NUCLEOTIDE SEQUENCE [LARGE SCALE GENOMIC DNA]</scope>
</reference>
<evidence type="ECO:0000313" key="11">
    <source>
        <dbReference type="EMBL" id="PCJ41707.1"/>
    </source>
</evidence>
<evidence type="ECO:0000256" key="7">
    <source>
        <dbReference type="ARBA" id="ARBA00023033"/>
    </source>
</evidence>
<dbReference type="InterPro" id="IPR047809">
    <property type="entry name" value="COQ7_proteobact"/>
</dbReference>
<comment type="caution">
    <text evidence="11">The sequence shown here is derived from an EMBL/GenBank/DDBJ whole genome shotgun (WGS) entry which is preliminary data.</text>
</comment>
<keyword evidence="7 9" id="KW-0503">Monooxygenase</keyword>
<feature type="binding site" evidence="9">
    <location>
        <position position="177"/>
    </location>
    <ligand>
        <name>Fe cation</name>
        <dbReference type="ChEBI" id="CHEBI:24875"/>
        <label>1</label>
    </ligand>
</feature>
<sequence>MINTQNSFLDQLIGNFDQALRTLSPGAVTANRPNPASATKENELNQSEKKHSAGLMRINHTGEVCAQALYQGQALTAKLPEVREKMEKAAAEETDHLSWCEDRLSELNSQPSLLNPLWYAMSFGIGATAGLIGDKWSLGFVAETERQVCEHLDEHLQKLPAQDEKSKAILEQMLIDEGQHATMAEQAGAADLPQTFKQSMALMSQVMKKTTYRL</sequence>
<accession>A0A2A5CCY5</accession>
<dbReference type="GO" id="GO:0008682">
    <property type="term" value="F:3-demethoxyubiquinol 3-hydroxylase activity"/>
    <property type="evidence" value="ECO:0007669"/>
    <property type="project" value="UniProtKB-EC"/>
</dbReference>
<dbReference type="EMBL" id="NVWI01000004">
    <property type="protein sequence ID" value="PCJ41707.1"/>
    <property type="molecule type" value="Genomic_DNA"/>
</dbReference>
<dbReference type="AlphaFoldDB" id="A0A2A5CCY5"/>
<keyword evidence="6 9" id="KW-0408">Iron</keyword>
<evidence type="ECO:0000256" key="9">
    <source>
        <dbReference type="HAMAP-Rule" id="MF_01658"/>
    </source>
</evidence>
<dbReference type="FunFam" id="1.20.1260.10:FF:000013">
    <property type="entry name" value="2-nonaprenyl-3-methyl-6-methoxy-1,4-benzoquinol hydroxylase"/>
    <property type="match status" value="1"/>
</dbReference>
<dbReference type="NCBIfam" id="NF033656">
    <property type="entry name" value="DMQ_monoox_COQ7"/>
    <property type="match status" value="1"/>
</dbReference>
<feature type="binding site" evidence="9">
    <location>
        <position position="93"/>
    </location>
    <ligand>
        <name>Fe cation</name>
        <dbReference type="ChEBI" id="CHEBI:24875"/>
        <label>2</label>
    </ligand>
</feature>
<name>A0A2A5CCY5_9GAMM</name>
<dbReference type="EC" id="1.14.99.60" evidence="9"/>
<dbReference type="Proteomes" id="UP000228987">
    <property type="component" value="Unassembled WGS sequence"/>
</dbReference>
<dbReference type="Pfam" id="PF03232">
    <property type="entry name" value="COQ7"/>
    <property type="match status" value="1"/>
</dbReference>
<keyword evidence="3 9" id="KW-0831">Ubiquinone biosynthesis</keyword>
<dbReference type="InterPro" id="IPR011566">
    <property type="entry name" value="Ubq_synth_Coq7"/>
</dbReference>
<comment type="cofactor">
    <cofactor evidence="9">
        <name>Fe cation</name>
        <dbReference type="ChEBI" id="CHEBI:24875"/>
    </cofactor>
    <text evidence="9">Binds 2 iron ions per subunit.</text>
</comment>
<dbReference type="InterPro" id="IPR012347">
    <property type="entry name" value="Ferritin-like"/>
</dbReference>
<feature type="binding site" evidence="9">
    <location>
        <position position="180"/>
    </location>
    <ligand>
        <name>Fe cation</name>
        <dbReference type="ChEBI" id="CHEBI:24875"/>
        <label>2</label>
    </ligand>
</feature>
<feature type="compositionally biased region" description="Basic and acidic residues" evidence="10">
    <location>
        <begin position="40"/>
        <end position="50"/>
    </location>
</feature>
<evidence type="ECO:0000256" key="6">
    <source>
        <dbReference type="ARBA" id="ARBA00023004"/>
    </source>
</evidence>
<feature type="binding site" evidence="9">
    <location>
        <position position="96"/>
    </location>
    <ligand>
        <name>Fe cation</name>
        <dbReference type="ChEBI" id="CHEBI:24875"/>
        <label>1</label>
    </ligand>
</feature>
<evidence type="ECO:0000256" key="2">
    <source>
        <dbReference type="ARBA" id="ARBA00022475"/>
    </source>
</evidence>
<dbReference type="Gene3D" id="1.20.1260.10">
    <property type="match status" value="1"/>
</dbReference>
<evidence type="ECO:0000313" key="12">
    <source>
        <dbReference type="Proteomes" id="UP000228987"/>
    </source>
</evidence>
<comment type="catalytic activity">
    <reaction evidence="9">
        <text>a 5-methoxy-2-methyl-3-(all-trans-polyprenyl)benzene-1,4-diol + AH2 + O2 = a 3-demethylubiquinol + A + H2O</text>
        <dbReference type="Rhea" id="RHEA:50908"/>
        <dbReference type="Rhea" id="RHEA-COMP:10859"/>
        <dbReference type="Rhea" id="RHEA-COMP:10914"/>
        <dbReference type="ChEBI" id="CHEBI:13193"/>
        <dbReference type="ChEBI" id="CHEBI:15377"/>
        <dbReference type="ChEBI" id="CHEBI:15379"/>
        <dbReference type="ChEBI" id="CHEBI:17499"/>
        <dbReference type="ChEBI" id="CHEBI:84167"/>
        <dbReference type="ChEBI" id="CHEBI:84422"/>
        <dbReference type="EC" id="1.14.99.60"/>
    </reaction>
</comment>
<dbReference type="InterPro" id="IPR009078">
    <property type="entry name" value="Ferritin-like_SF"/>
</dbReference>
<feature type="binding site" evidence="9">
    <location>
        <position position="93"/>
    </location>
    <ligand>
        <name>Fe cation</name>
        <dbReference type="ChEBI" id="CHEBI:24875"/>
        <label>1</label>
    </ligand>
</feature>
<comment type="function">
    <text evidence="9">Catalyzes the hydroxylation of 2-nonaprenyl-3-methyl-6-methoxy-1,4-benzoquinol during ubiquinone biosynthesis.</text>
</comment>
<dbReference type="GO" id="GO:0046872">
    <property type="term" value="F:metal ion binding"/>
    <property type="evidence" value="ECO:0007669"/>
    <property type="project" value="UniProtKB-KW"/>
</dbReference>
<gene>
    <name evidence="9" type="primary">coq7</name>
    <name evidence="11" type="ORF">COA71_06750</name>
</gene>
<comment type="pathway">
    <text evidence="1 9">Cofactor biosynthesis; ubiquinone biosynthesis.</text>
</comment>
<organism evidence="11 12">
    <name type="scientific">SAR86 cluster bacterium</name>
    <dbReference type="NCBI Taxonomy" id="2030880"/>
    <lineage>
        <taxon>Bacteria</taxon>
        <taxon>Pseudomonadati</taxon>
        <taxon>Pseudomonadota</taxon>
        <taxon>Gammaproteobacteria</taxon>
        <taxon>SAR86 cluster</taxon>
    </lineage>
</organism>
<dbReference type="GO" id="GO:0005886">
    <property type="term" value="C:plasma membrane"/>
    <property type="evidence" value="ECO:0007669"/>
    <property type="project" value="UniProtKB-SubCell"/>
</dbReference>
<feature type="region of interest" description="Disordered" evidence="10">
    <location>
        <begin position="26"/>
        <end position="50"/>
    </location>
</feature>
<dbReference type="SUPFAM" id="SSF47240">
    <property type="entry name" value="Ferritin-like"/>
    <property type="match status" value="1"/>
</dbReference>
<dbReference type="CDD" id="cd01042">
    <property type="entry name" value="DMQH"/>
    <property type="match status" value="1"/>
</dbReference>
<proteinExistence type="inferred from homology"/>
<dbReference type="PANTHER" id="PTHR11237:SF4">
    <property type="entry name" value="5-DEMETHOXYUBIQUINONE HYDROXYLASE, MITOCHONDRIAL"/>
    <property type="match status" value="1"/>
</dbReference>
<evidence type="ECO:0000256" key="3">
    <source>
        <dbReference type="ARBA" id="ARBA00022688"/>
    </source>
</evidence>
<evidence type="ECO:0000256" key="8">
    <source>
        <dbReference type="ARBA" id="ARBA00023136"/>
    </source>
</evidence>
<feature type="binding site" evidence="9">
    <location>
        <position position="145"/>
    </location>
    <ligand>
        <name>Fe cation</name>
        <dbReference type="ChEBI" id="CHEBI:24875"/>
        <label>2</label>
    </ligand>
</feature>